<dbReference type="AlphaFoldDB" id="A0A395XL39"/>
<sequence>MRAESIRTTTELLQQADAVLVGAGSGLSSAAGYNHYHHNTVFEENFHDFEKAYGIQSLFQGFYYVYSKPEQQWGFYSRYIRFMEEAPVGQPYIDLLEILREKEYFILTTNCDIQVPKVFPEERTCQFRQK</sequence>
<dbReference type="Proteomes" id="UP000284742">
    <property type="component" value="Unassembled WGS sequence"/>
</dbReference>
<comment type="caution">
    <text evidence="1">The sequence shown here is derived from an EMBL/GenBank/DDBJ whole genome shotgun (WGS) entry which is preliminary data.</text>
</comment>
<name>A0A395XL39_9FIRM</name>
<evidence type="ECO:0000313" key="4">
    <source>
        <dbReference type="Proteomes" id="UP000284742"/>
    </source>
</evidence>
<evidence type="ECO:0008006" key="5">
    <source>
        <dbReference type="Google" id="ProtNLM"/>
    </source>
</evidence>
<dbReference type="SUPFAM" id="SSF52467">
    <property type="entry name" value="DHS-like NAD/FAD-binding domain"/>
    <property type="match status" value="1"/>
</dbReference>
<accession>A0A395XL39</accession>
<evidence type="ECO:0000313" key="1">
    <source>
        <dbReference type="EMBL" id="RGW47378.1"/>
    </source>
</evidence>
<dbReference type="RefSeq" id="WP_118359776.1">
    <property type="nucleotide sequence ID" value="NZ_QSHK01000017.1"/>
</dbReference>
<gene>
    <name evidence="2" type="ORF">DW860_15400</name>
    <name evidence="1" type="ORF">DWV67_15510</name>
</gene>
<dbReference type="InterPro" id="IPR029035">
    <property type="entry name" value="DHS-like_NAD/FAD-binding_dom"/>
</dbReference>
<organism evidence="1 3">
    <name type="scientific">Dorea formicigenerans</name>
    <dbReference type="NCBI Taxonomy" id="39486"/>
    <lineage>
        <taxon>Bacteria</taxon>
        <taxon>Bacillati</taxon>
        <taxon>Bacillota</taxon>
        <taxon>Clostridia</taxon>
        <taxon>Lachnospirales</taxon>
        <taxon>Lachnospiraceae</taxon>
        <taxon>Dorea</taxon>
    </lineage>
</organism>
<reference evidence="3 4" key="1">
    <citation type="submission" date="2018-08" db="EMBL/GenBank/DDBJ databases">
        <title>A genome reference for cultivated species of the human gut microbiota.</title>
        <authorList>
            <person name="Zou Y."/>
            <person name="Xue W."/>
            <person name="Luo G."/>
        </authorList>
    </citation>
    <scope>NUCLEOTIDE SEQUENCE [LARGE SCALE GENOMIC DNA]</scope>
    <source>
        <strain evidence="1 3">AF12-11</strain>
        <strain evidence="2 4">AM37-5</strain>
    </source>
</reference>
<dbReference type="Proteomes" id="UP000266376">
    <property type="component" value="Unassembled WGS sequence"/>
</dbReference>
<dbReference type="EMBL" id="QSAJ01000066">
    <property type="protein sequence ID" value="RGW47378.1"/>
    <property type="molecule type" value="Genomic_DNA"/>
</dbReference>
<proteinExistence type="predicted"/>
<dbReference type="EMBL" id="QSHK01000017">
    <property type="protein sequence ID" value="RHC02892.1"/>
    <property type="molecule type" value="Genomic_DNA"/>
</dbReference>
<evidence type="ECO:0000313" key="2">
    <source>
        <dbReference type="EMBL" id="RHC02892.1"/>
    </source>
</evidence>
<protein>
    <recommendedName>
        <fullName evidence="5">NAD-dependent protein deacetylase, SIR2 family</fullName>
    </recommendedName>
</protein>
<evidence type="ECO:0000313" key="3">
    <source>
        <dbReference type="Proteomes" id="UP000266376"/>
    </source>
</evidence>